<accession>A0A816HT43</accession>
<keyword evidence="2" id="KW-1185">Reference proteome</keyword>
<gene>
    <name evidence="1" type="ORF">XAT740_LOCUS64510</name>
</gene>
<protein>
    <submittedName>
        <fullName evidence="1">Uncharacterized protein</fullName>
    </submittedName>
</protein>
<dbReference type="Proteomes" id="UP000663828">
    <property type="component" value="Unassembled WGS sequence"/>
</dbReference>
<evidence type="ECO:0000313" key="2">
    <source>
        <dbReference type="Proteomes" id="UP000663828"/>
    </source>
</evidence>
<reference evidence="1" key="1">
    <citation type="submission" date="2021-02" db="EMBL/GenBank/DDBJ databases">
        <authorList>
            <person name="Nowell W R."/>
        </authorList>
    </citation>
    <scope>NUCLEOTIDE SEQUENCE</scope>
</reference>
<name>A0A816HT43_ADIRI</name>
<organism evidence="1 2">
    <name type="scientific">Adineta ricciae</name>
    <name type="common">Rotifer</name>
    <dbReference type="NCBI Taxonomy" id="249248"/>
    <lineage>
        <taxon>Eukaryota</taxon>
        <taxon>Metazoa</taxon>
        <taxon>Spiralia</taxon>
        <taxon>Gnathifera</taxon>
        <taxon>Rotifera</taxon>
        <taxon>Eurotatoria</taxon>
        <taxon>Bdelloidea</taxon>
        <taxon>Adinetida</taxon>
        <taxon>Adinetidae</taxon>
        <taxon>Adineta</taxon>
    </lineage>
</organism>
<proteinExistence type="predicted"/>
<dbReference type="EMBL" id="CAJNOR010022587">
    <property type="protein sequence ID" value="CAF1692122.1"/>
    <property type="molecule type" value="Genomic_DNA"/>
</dbReference>
<comment type="caution">
    <text evidence="1">The sequence shown here is derived from an EMBL/GenBank/DDBJ whole genome shotgun (WGS) entry which is preliminary data.</text>
</comment>
<evidence type="ECO:0000313" key="1">
    <source>
        <dbReference type="EMBL" id="CAF1692122.1"/>
    </source>
</evidence>
<feature type="non-terminal residue" evidence="1">
    <location>
        <position position="48"/>
    </location>
</feature>
<sequence length="48" mass="5348">MQLIISAITHALWPNPSSPLALIDNQFFPVEPMQLIISAITHALWPNP</sequence>
<dbReference type="AlphaFoldDB" id="A0A816HT43"/>